<protein>
    <submittedName>
        <fullName evidence="1">Uncharacterized protein</fullName>
    </submittedName>
</protein>
<dbReference type="RefSeq" id="WP_278018681.1">
    <property type="nucleotide sequence ID" value="NZ_JARRRY010000030.1"/>
</dbReference>
<reference evidence="1 2" key="1">
    <citation type="submission" date="2023-04" db="EMBL/GenBank/DDBJ databases">
        <title>Ectobacillus antri isolated from activated sludge.</title>
        <authorList>
            <person name="Yan P."/>
            <person name="Liu X."/>
        </authorList>
    </citation>
    <scope>NUCLEOTIDE SEQUENCE [LARGE SCALE GENOMIC DNA]</scope>
    <source>
        <strain evidence="1 2">C18H</strain>
    </source>
</reference>
<comment type="caution">
    <text evidence="1">The sequence shown here is derived from an EMBL/GenBank/DDBJ whole genome shotgun (WGS) entry which is preliminary data.</text>
</comment>
<dbReference type="Proteomes" id="UP001218246">
    <property type="component" value="Unassembled WGS sequence"/>
</dbReference>
<gene>
    <name evidence="1" type="ORF">P6P90_16415</name>
</gene>
<organism evidence="1 2">
    <name type="scientific">Ectobacillus antri</name>
    <dbReference type="NCBI Taxonomy" id="2486280"/>
    <lineage>
        <taxon>Bacteria</taxon>
        <taxon>Bacillati</taxon>
        <taxon>Bacillota</taxon>
        <taxon>Bacilli</taxon>
        <taxon>Bacillales</taxon>
        <taxon>Bacillaceae</taxon>
        <taxon>Ectobacillus</taxon>
    </lineage>
</organism>
<evidence type="ECO:0000313" key="1">
    <source>
        <dbReference type="EMBL" id="MDG5755481.1"/>
    </source>
</evidence>
<proteinExistence type="predicted"/>
<accession>A0ABT6HAV3</accession>
<sequence>MIHMKAKDNGLGVTVYGDHWDVGMLVKALKQFAENETQPQYNGTKVRLFCLCYDLCDALMGKRDITFLDFDKGLFTVTYRRYLGERKSLYVGAQILWPELLFITMALNELVNQDKYAEWDESAAYVRVFQSAAITCLKKKLPAETFADVIRIIKNPNFSIRGYTTQYIDVLNAEFLDMEQEKRLSSIQQAARRIARQGDDYQEVQNTVRKIALRQNCRTWDVRLNVRHPEEIMV</sequence>
<name>A0ABT6HAV3_9BACI</name>
<dbReference type="Pfam" id="PF21845">
    <property type="entry name" value="DUF6904"/>
    <property type="match status" value="1"/>
</dbReference>
<dbReference type="InterPro" id="IPR054199">
    <property type="entry name" value="DUF6904"/>
</dbReference>
<keyword evidence="2" id="KW-1185">Reference proteome</keyword>
<evidence type="ECO:0000313" key="2">
    <source>
        <dbReference type="Proteomes" id="UP001218246"/>
    </source>
</evidence>
<dbReference type="EMBL" id="JARULN010000030">
    <property type="protein sequence ID" value="MDG5755481.1"/>
    <property type="molecule type" value="Genomic_DNA"/>
</dbReference>